<gene>
    <name evidence="2" type="ORF">E2C01_032154</name>
</gene>
<feature type="region of interest" description="Disordered" evidence="1">
    <location>
        <begin position="90"/>
        <end position="127"/>
    </location>
</feature>
<sequence>MEGNSQPVLSHPTDAGHQVQATGTCRAGLCSRLLPGLLPSVVHGRAFVMLPEPPFTLHAPPAHAPPFSLPGTHPGDLVCACEGARWSVTYREPGRGEQTPSVLSPPPPQRHASPNHHPPPSSGSHPP</sequence>
<dbReference type="Proteomes" id="UP000324222">
    <property type="component" value="Unassembled WGS sequence"/>
</dbReference>
<evidence type="ECO:0000313" key="3">
    <source>
        <dbReference type="Proteomes" id="UP000324222"/>
    </source>
</evidence>
<comment type="caution">
    <text evidence="2">The sequence shown here is derived from an EMBL/GenBank/DDBJ whole genome shotgun (WGS) entry which is preliminary data.</text>
</comment>
<name>A0A5B7F0M1_PORTR</name>
<dbReference type="AlphaFoldDB" id="A0A5B7F0M1"/>
<dbReference type="EMBL" id="VSRR010004128">
    <property type="protein sequence ID" value="MPC38643.1"/>
    <property type="molecule type" value="Genomic_DNA"/>
</dbReference>
<evidence type="ECO:0000256" key="1">
    <source>
        <dbReference type="SAM" id="MobiDB-lite"/>
    </source>
</evidence>
<accession>A0A5B7F0M1</accession>
<organism evidence="2 3">
    <name type="scientific">Portunus trituberculatus</name>
    <name type="common">Swimming crab</name>
    <name type="synonym">Neptunus trituberculatus</name>
    <dbReference type="NCBI Taxonomy" id="210409"/>
    <lineage>
        <taxon>Eukaryota</taxon>
        <taxon>Metazoa</taxon>
        <taxon>Ecdysozoa</taxon>
        <taxon>Arthropoda</taxon>
        <taxon>Crustacea</taxon>
        <taxon>Multicrustacea</taxon>
        <taxon>Malacostraca</taxon>
        <taxon>Eumalacostraca</taxon>
        <taxon>Eucarida</taxon>
        <taxon>Decapoda</taxon>
        <taxon>Pleocyemata</taxon>
        <taxon>Brachyura</taxon>
        <taxon>Eubrachyura</taxon>
        <taxon>Portunoidea</taxon>
        <taxon>Portunidae</taxon>
        <taxon>Portuninae</taxon>
        <taxon>Portunus</taxon>
    </lineage>
</organism>
<keyword evidence="3" id="KW-1185">Reference proteome</keyword>
<proteinExistence type="predicted"/>
<reference evidence="2 3" key="1">
    <citation type="submission" date="2019-05" db="EMBL/GenBank/DDBJ databases">
        <title>Another draft genome of Portunus trituberculatus and its Hox gene families provides insights of decapod evolution.</title>
        <authorList>
            <person name="Jeong J.-H."/>
            <person name="Song I."/>
            <person name="Kim S."/>
            <person name="Choi T."/>
            <person name="Kim D."/>
            <person name="Ryu S."/>
            <person name="Kim W."/>
        </authorList>
    </citation>
    <scope>NUCLEOTIDE SEQUENCE [LARGE SCALE GENOMIC DNA]</scope>
    <source>
        <tissue evidence="2">Muscle</tissue>
    </source>
</reference>
<feature type="compositionally biased region" description="Pro residues" evidence="1">
    <location>
        <begin position="116"/>
        <end position="127"/>
    </location>
</feature>
<evidence type="ECO:0000313" key="2">
    <source>
        <dbReference type="EMBL" id="MPC38643.1"/>
    </source>
</evidence>
<protein>
    <submittedName>
        <fullName evidence="2">Uncharacterized protein</fullName>
    </submittedName>
</protein>